<name>A0A565AVT8_9BRAS</name>
<organism evidence="2 3">
    <name type="scientific">Arabis nemorensis</name>
    <dbReference type="NCBI Taxonomy" id="586526"/>
    <lineage>
        <taxon>Eukaryota</taxon>
        <taxon>Viridiplantae</taxon>
        <taxon>Streptophyta</taxon>
        <taxon>Embryophyta</taxon>
        <taxon>Tracheophyta</taxon>
        <taxon>Spermatophyta</taxon>
        <taxon>Magnoliopsida</taxon>
        <taxon>eudicotyledons</taxon>
        <taxon>Gunneridae</taxon>
        <taxon>Pentapetalae</taxon>
        <taxon>rosids</taxon>
        <taxon>malvids</taxon>
        <taxon>Brassicales</taxon>
        <taxon>Brassicaceae</taxon>
        <taxon>Arabideae</taxon>
        <taxon>Arabis</taxon>
    </lineage>
</organism>
<gene>
    <name evidence="2" type="ORF">ANE_LOCUS3961</name>
</gene>
<feature type="compositionally biased region" description="Polar residues" evidence="1">
    <location>
        <begin position="61"/>
        <end position="70"/>
    </location>
</feature>
<evidence type="ECO:0000256" key="1">
    <source>
        <dbReference type="SAM" id="MobiDB-lite"/>
    </source>
</evidence>
<comment type="caution">
    <text evidence="2">The sequence shown here is derived from an EMBL/GenBank/DDBJ whole genome shotgun (WGS) entry which is preliminary data.</text>
</comment>
<accession>A0A565AVT8</accession>
<feature type="region of interest" description="Disordered" evidence="1">
    <location>
        <begin position="1"/>
        <end position="83"/>
    </location>
</feature>
<evidence type="ECO:0000313" key="3">
    <source>
        <dbReference type="Proteomes" id="UP000489600"/>
    </source>
</evidence>
<feature type="compositionally biased region" description="Polar residues" evidence="1">
    <location>
        <begin position="23"/>
        <end position="39"/>
    </location>
</feature>
<dbReference type="EMBL" id="CABITT030000002">
    <property type="protein sequence ID" value="VVA93516.1"/>
    <property type="molecule type" value="Genomic_DNA"/>
</dbReference>
<sequence length="83" mass="9245">MEKSSKKMEKKSEEMGRHKTNKKSCSQSDNEGTAMSQSGYADLFANNDSGESFGFVGTRRGLTSTANKNGPRNRFSRDSSYDY</sequence>
<reference evidence="2" key="1">
    <citation type="submission" date="2019-07" db="EMBL/GenBank/DDBJ databases">
        <authorList>
            <person name="Dittberner H."/>
        </authorList>
    </citation>
    <scope>NUCLEOTIDE SEQUENCE [LARGE SCALE GENOMIC DNA]</scope>
</reference>
<proteinExistence type="predicted"/>
<evidence type="ECO:0000313" key="2">
    <source>
        <dbReference type="EMBL" id="VVA93516.1"/>
    </source>
</evidence>
<dbReference type="Proteomes" id="UP000489600">
    <property type="component" value="Unassembled WGS sequence"/>
</dbReference>
<feature type="compositionally biased region" description="Basic and acidic residues" evidence="1">
    <location>
        <begin position="1"/>
        <end position="17"/>
    </location>
</feature>
<protein>
    <submittedName>
        <fullName evidence="2">Uncharacterized protein</fullName>
    </submittedName>
</protein>
<dbReference type="AlphaFoldDB" id="A0A565AVT8"/>
<keyword evidence="3" id="KW-1185">Reference proteome</keyword>